<evidence type="ECO:0000313" key="1">
    <source>
        <dbReference type="EMBL" id="KAI3783067.1"/>
    </source>
</evidence>
<proteinExistence type="predicted"/>
<gene>
    <name evidence="1" type="ORF">L2E82_13129</name>
</gene>
<protein>
    <submittedName>
        <fullName evidence="1">Uncharacterized protein</fullName>
    </submittedName>
</protein>
<evidence type="ECO:0000313" key="2">
    <source>
        <dbReference type="Proteomes" id="UP001055811"/>
    </source>
</evidence>
<keyword evidence="2" id="KW-1185">Reference proteome</keyword>
<dbReference type="EMBL" id="CM042010">
    <property type="protein sequence ID" value="KAI3783067.1"/>
    <property type="molecule type" value="Genomic_DNA"/>
</dbReference>
<comment type="caution">
    <text evidence="1">The sequence shown here is derived from an EMBL/GenBank/DDBJ whole genome shotgun (WGS) entry which is preliminary data.</text>
</comment>
<dbReference type="Proteomes" id="UP001055811">
    <property type="component" value="Linkage Group LG02"/>
</dbReference>
<organism evidence="1 2">
    <name type="scientific">Cichorium intybus</name>
    <name type="common">Chicory</name>
    <dbReference type="NCBI Taxonomy" id="13427"/>
    <lineage>
        <taxon>Eukaryota</taxon>
        <taxon>Viridiplantae</taxon>
        <taxon>Streptophyta</taxon>
        <taxon>Embryophyta</taxon>
        <taxon>Tracheophyta</taxon>
        <taxon>Spermatophyta</taxon>
        <taxon>Magnoliopsida</taxon>
        <taxon>eudicotyledons</taxon>
        <taxon>Gunneridae</taxon>
        <taxon>Pentapetalae</taxon>
        <taxon>asterids</taxon>
        <taxon>campanulids</taxon>
        <taxon>Asterales</taxon>
        <taxon>Asteraceae</taxon>
        <taxon>Cichorioideae</taxon>
        <taxon>Cichorieae</taxon>
        <taxon>Cichoriinae</taxon>
        <taxon>Cichorium</taxon>
    </lineage>
</organism>
<reference evidence="1 2" key="2">
    <citation type="journal article" date="2022" name="Mol. Ecol. Resour.">
        <title>The genomes of chicory, endive, great burdock and yacon provide insights into Asteraceae paleo-polyploidization history and plant inulin production.</title>
        <authorList>
            <person name="Fan W."/>
            <person name="Wang S."/>
            <person name="Wang H."/>
            <person name="Wang A."/>
            <person name="Jiang F."/>
            <person name="Liu H."/>
            <person name="Zhao H."/>
            <person name="Xu D."/>
            <person name="Zhang Y."/>
        </authorList>
    </citation>
    <scope>NUCLEOTIDE SEQUENCE [LARGE SCALE GENOMIC DNA]</scope>
    <source>
        <strain evidence="2">cv. Punajuju</strain>
        <tissue evidence="1">Leaves</tissue>
    </source>
</reference>
<sequence length="260" mass="26831">MSQGQPRRQQPQPEDQEPIKYGDVFQVAGDIANKPITPQDAAAMQTAENRVLGQIQKGGPAAVMQSAASVNENRGVVGHYDVTSATGDQGVTVSDAEVAGHHIVTESVGGEVVGQYVRSNPESSPAPPKTGGDDQVTIGEALEATAISTGEKPVDQSDAAAIQAAEVRATGRMQVIPGGVAAKAQAAASQNARTIRDEDKTKLGDVLMDASTILPRDKAVTREDAEGVIGAEIRNQPDLATYPGGVSASMAAAARLNQNT</sequence>
<reference evidence="2" key="1">
    <citation type="journal article" date="2022" name="Mol. Ecol. Resour.">
        <title>The genomes of chicory, endive, great burdock and yacon provide insights into Asteraceae palaeo-polyploidization history and plant inulin production.</title>
        <authorList>
            <person name="Fan W."/>
            <person name="Wang S."/>
            <person name="Wang H."/>
            <person name="Wang A."/>
            <person name="Jiang F."/>
            <person name="Liu H."/>
            <person name="Zhao H."/>
            <person name="Xu D."/>
            <person name="Zhang Y."/>
        </authorList>
    </citation>
    <scope>NUCLEOTIDE SEQUENCE [LARGE SCALE GENOMIC DNA]</scope>
    <source>
        <strain evidence="2">cv. Punajuju</strain>
    </source>
</reference>
<name>A0ACB9GHW8_CICIN</name>
<accession>A0ACB9GHW8</accession>